<evidence type="ECO:0000259" key="5">
    <source>
        <dbReference type="PROSITE" id="PS50977"/>
    </source>
</evidence>
<dbReference type="Gene3D" id="1.10.357.10">
    <property type="entry name" value="Tetracycline Repressor, domain 2"/>
    <property type="match status" value="1"/>
</dbReference>
<organism evidence="6 7">
    <name type="scientific">Gordonia soli NBRC 108243</name>
    <dbReference type="NCBI Taxonomy" id="1223545"/>
    <lineage>
        <taxon>Bacteria</taxon>
        <taxon>Bacillati</taxon>
        <taxon>Actinomycetota</taxon>
        <taxon>Actinomycetes</taxon>
        <taxon>Mycobacteriales</taxon>
        <taxon>Gordoniaceae</taxon>
        <taxon>Gordonia</taxon>
    </lineage>
</organism>
<dbReference type="eggNOG" id="COG1309">
    <property type="taxonomic scope" value="Bacteria"/>
</dbReference>
<feature type="DNA-binding region" description="H-T-H motif" evidence="4">
    <location>
        <begin position="30"/>
        <end position="49"/>
    </location>
</feature>
<accession>M0QIJ1</accession>
<keyword evidence="3" id="KW-0804">Transcription</keyword>
<dbReference type="Pfam" id="PF21351">
    <property type="entry name" value="TetR_C_41"/>
    <property type="match status" value="1"/>
</dbReference>
<evidence type="ECO:0000256" key="4">
    <source>
        <dbReference type="PROSITE-ProRule" id="PRU00335"/>
    </source>
</evidence>
<comment type="caution">
    <text evidence="6">The sequence shown here is derived from an EMBL/GenBank/DDBJ whole genome shotgun (WGS) entry which is preliminary data.</text>
</comment>
<dbReference type="GO" id="GO:0003700">
    <property type="term" value="F:DNA-binding transcription factor activity"/>
    <property type="evidence" value="ECO:0007669"/>
    <property type="project" value="TreeGrafter"/>
</dbReference>
<evidence type="ECO:0000313" key="7">
    <source>
        <dbReference type="Proteomes" id="UP000011666"/>
    </source>
</evidence>
<keyword evidence="1" id="KW-0805">Transcription regulation</keyword>
<sequence>MRDKYAETTRQTLIDTGRRLFTERDFSTLSAEEIVREAGLTRGALYHHFDGKKGLFEAVFVEHEAEASRRIGVAVDGGSDILDAVDRGISEFLSVCSEPAYLRIVLQQGPIALGWARWREIDQGYLGDVVVSSVQALIGDGIIAPYPPELLVSVYYGALTELSMTIADSEDRDRARVDAMEIIRKMIGGLIVQPDQSEN</sequence>
<dbReference type="Pfam" id="PF00440">
    <property type="entry name" value="TetR_N"/>
    <property type="match status" value="1"/>
</dbReference>
<dbReference type="InterPro" id="IPR050109">
    <property type="entry name" value="HTH-type_TetR-like_transc_reg"/>
</dbReference>
<dbReference type="PANTHER" id="PTHR30055:SF234">
    <property type="entry name" value="HTH-TYPE TRANSCRIPTIONAL REGULATOR BETI"/>
    <property type="match status" value="1"/>
</dbReference>
<dbReference type="STRING" id="1223545.GS4_15_00750"/>
<gene>
    <name evidence="6" type="ORF">GS4_15_00750</name>
</gene>
<dbReference type="Proteomes" id="UP000011666">
    <property type="component" value="Unassembled WGS sequence"/>
</dbReference>
<dbReference type="InterPro" id="IPR009057">
    <property type="entry name" value="Homeodomain-like_sf"/>
</dbReference>
<evidence type="ECO:0000256" key="3">
    <source>
        <dbReference type="ARBA" id="ARBA00023163"/>
    </source>
</evidence>
<evidence type="ECO:0000256" key="1">
    <source>
        <dbReference type="ARBA" id="ARBA00023015"/>
    </source>
</evidence>
<dbReference type="PRINTS" id="PR00455">
    <property type="entry name" value="HTHTETR"/>
</dbReference>
<dbReference type="InterPro" id="IPR049484">
    <property type="entry name" value="Rv0078-like_C"/>
</dbReference>
<reference evidence="6 7" key="1">
    <citation type="submission" date="2013-01" db="EMBL/GenBank/DDBJ databases">
        <title>Whole genome shotgun sequence of Gordonia soli NBRC 108243.</title>
        <authorList>
            <person name="Isaki-Nakamura S."/>
            <person name="Hosoyama A."/>
            <person name="Tsuchikane K."/>
            <person name="Ando Y."/>
            <person name="Baba S."/>
            <person name="Ohji S."/>
            <person name="Hamada M."/>
            <person name="Tamura T."/>
            <person name="Yamazoe A."/>
            <person name="Yamazaki S."/>
            <person name="Fujita N."/>
        </authorList>
    </citation>
    <scope>NUCLEOTIDE SEQUENCE [LARGE SCALE GENOMIC DNA]</scope>
    <source>
        <strain evidence="6 7">NBRC 108243</strain>
    </source>
</reference>
<proteinExistence type="predicted"/>
<evidence type="ECO:0000313" key="6">
    <source>
        <dbReference type="EMBL" id="GAC68425.1"/>
    </source>
</evidence>
<evidence type="ECO:0000256" key="2">
    <source>
        <dbReference type="ARBA" id="ARBA00023125"/>
    </source>
</evidence>
<dbReference type="EMBL" id="BANX01000015">
    <property type="protein sequence ID" value="GAC68425.1"/>
    <property type="molecule type" value="Genomic_DNA"/>
</dbReference>
<dbReference type="PANTHER" id="PTHR30055">
    <property type="entry name" value="HTH-TYPE TRANSCRIPTIONAL REGULATOR RUTR"/>
    <property type="match status" value="1"/>
</dbReference>
<name>M0QIJ1_9ACTN</name>
<feature type="domain" description="HTH tetR-type" evidence="5">
    <location>
        <begin position="7"/>
        <end position="67"/>
    </location>
</feature>
<dbReference type="AlphaFoldDB" id="M0QIJ1"/>
<protein>
    <submittedName>
        <fullName evidence="6">Putative TetR family transcriptional regulator</fullName>
    </submittedName>
</protein>
<keyword evidence="7" id="KW-1185">Reference proteome</keyword>
<dbReference type="InterPro" id="IPR001647">
    <property type="entry name" value="HTH_TetR"/>
</dbReference>
<dbReference type="PROSITE" id="PS50977">
    <property type="entry name" value="HTH_TETR_2"/>
    <property type="match status" value="1"/>
</dbReference>
<keyword evidence="2 4" id="KW-0238">DNA-binding</keyword>
<dbReference type="GO" id="GO:0000976">
    <property type="term" value="F:transcription cis-regulatory region binding"/>
    <property type="evidence" value="ECO:0007669"/>
    <property type="project" value="TreeGrafter"/>
</dbReference>
<dbReference type="SUPFAM" id="SSF46689">
    <property type="entry name" value="Homeodomain-like"/>
    <property type="match status" value="1"/>
</dbReference>